<dbReference type="Proteomes" id="UP000275394">
    <property type="component" value="Unassembled WGS sequence"/>
</dbReference>
<dbReference type="RefSeq" id="WP_162844166.1">
    <property type="nucleotide sequence ID" value="NZ_RKHR01000004.1"/>
</dbReference>
<reference evidence="1 2" key="1">
    <citation type="submission" date="2018-11" db="EMBL/GenBank/DDBJ databases">
        <title>Genomic Encyclopedia of Type Strains, Phase IV (KMG-IV): sequencing the most valuable type-strain genomes for metagenomic binning, comparative biology and taxonomic classification.</title>
        <authorList>
            <person name="Goeker M."/>
        </authorList>
    </citation>
    <scope>NUCLEOTIDE SEQUENCE [LARGE SCALE GENOMIC DNA]</scope>
    <source>
        <strain evidence="1 2">DSM 100316</strain>
    </source>
</reference>
<evidence type="ECO:0000313" key="2">
    <source>
        <dbReference type="Proteomes" id="UP000275394"/>
    </source>
</evidence>
<comment type="caution">
    <text evidence="1">The sequence shown here is derived from an EMBL/GenBank/DDBJ whole genome shotgun (WGS) entry which is preliminary data.</text>
</comment>
<dbReference type="EMBL" id="RKHR01000004">
    <property type="protein sequence ID" value="ROS01886.1"/>
    <property type="molecule type" value="Genomic_DNA"/>
</dbReference>
<protein>
    <submittedName>
        <fullName evidence="1">Uncharacterized protein</fullName>
    </submittedName>
</protein>
<keyword evidence="2" id="KW-1185">Reference proteome</keyword>
<dbReference type="AlphaFoldDB" id="A0A3N2DPZ3"/>
<sequence>MNFMDDYDDFSLLYAITQDEGEEWDEEGYLAATRDTPLLDEQTLEEQA</sequence>
<proteinExistence type="predicted"/>
<gene>
    <name evidence="1" type="ORF">EDC56_2335</name>
</gene>
<name>A0A3N2DPZ3_9GAMM</name>
<organism evidence="1 2">
    <name type="scientific">Sinobacterium caligoides</name>
    <dbReference type="NCBI Taxonomy" id="933926"/>
    <lineage>
        <taxon>Bacteria</taxon>
        <taxon>Pseudomonadati</taxon>
        <taxon>Pseudomonadota</taxon>
        <taxon>Gammaproteobacteria</taxon>
        <taxon>Cellvibrionales</taxon>
        <taxon>Spongiibacteraceae</taxon>
        <taxon>Sinobacterium</taxon>
    </lineage>
</organism>
<evidence type="ECO:0000313" key="1">
    <source>
        <dbReference type="EMBL" id="ROS01886.1"/>
    </source>
</evidence>
<accession>A0A3N2DPZ3</accession>